<dbReference type="Pfam" id="PF06203">
    <property type="entry name" value="CCT"/>
    <property type="match status" value="1"/>
</dbReference>
<dbReference type="SMART" id="SM00336">
    <property type="entry name" value="BBOX"/>
    <property type="match status" value="1"/>
</dbReference>
<dbReference type="Proteomes" id="UP001279734">
    <property type="component" value="Unassembled WGS sequence"/>
</dbReference>
<keyword evidence="4 7" id="KW-0863">Zinc-finger</keyword>
<evidence type="ECO:0000256" key="2">
    <source>
        <dbReference type="ARBA" id="ARBA00010024"/>
    </source>
</evidence>
<feature type="domain" description="B box-type" evidence="10">
    <location>
        <begin position="14"/>
        <end position="61"/>
    </location>
</feature>
<comment type="caution">
    <text evidence="12">The sequence shown here is derived from an EMBL/GenBank/DDBJ whole genome shotgun (WGS) entry which is preliminary data.</text>
</comment>
<comment type="subcellular location">
    <subcellularLocation>
        <location evidence="1 8">Nucleus</location>
    </subcellularLocation>
</comment>
<dbReference type="CDD" id="cd19821">
    <property type="entry name" value="Bbox1_BBX-like"/>
    <property type="match status" value="1"/>
</dbReference>
<dbReference type="PANTHER" id="PTHR31874">
    <property type="entry name" value="CCT MOTIF FAMILY PROTEIN, EXPRESSED"/>
    <property type="match status" value="1"/>
</dbReference>
<dbReference type="InterPro" id="IPR052453">
    <property type="entry name" value="CONSTANS-like_ZF"/>
</dbReference>
<reference evidence="12" key="1">
    <citation type="submission" date="2023-05" db="EMBL/GenBank/DDBJ databases">
        <title>Nepenthes gracilis genome sequencing.</title>
        <authorList>
            <person name="Fukushima K."/>
        </authorList>
    </citation>
    <scope>NUCLEOTIDE SEQUENCE</scope>
    <source>
        <strain evidence="12">SING2019-196</strain>
    </source>
</reference>
<gene>
    <name evidence="12" type="ORF">Nepgr_003734</name>
</gene>
<dbReference type="GO" id="GO:0005634">
    <property type="term" value="C:nucleus"/>
    <property type="evidence" value="ECO:0007669"/>
    <property type="project" value="UniProtKB-SubCell"/>
</dbReference>
<evidence type="ECO:0000256" key="8">
    <source>
        <dbReference type="PROSITE-ProRule" id="PRU00357"/>
    </source>
</evidence>
<evidence type="ECO:0000256" key="4">
    <source>
        <dbReference type="ARBA" id="ARBA00022771"/>
    </source>
</evidence>
<evidence type="ECO:0000256" key="7">
    <source>
        <dbReference type="PROSITE-ProRule" id="PRU00024"/>
    </source>
</evidence>
<keyword evidence="6 8" id="KW-0539">Nucleus</keyword>
<dbReference type="GO" id="GO:0006355">
    <property type="term" value="P:regulation of DNA-templated transcription"/>
    <property type="evidence" value="ECO:0007669"/>
    <property type="project" value="TreeGrafter"/>
</dbReference>
<keyword evidence="5" id="KW-0862">Zinc</keyword>
<dbReference type="PANTHER" id="PTHR31874:SF1">
    <property type="entry name" value="ZINC FINGER PROTEIN CONSTANS-LIKE 6"/>
    <property type="match status" value="1"/>
</dbReference>
<protein>
    <submittedName>
        <fullName evidence="12">Uncharacterized protein</fullName>
    </submittedName>
</protein>
<dbReference type="InterPro" id="IPR049808">
    <property type="entry name" value="CONSTANS-like_Bbox1"/>
</dbReference>
<dbReference type="GO" id="GO:0008270">
    <property type="term" value="F:zinc ion binding"/>
    <property type="evidence" value="ECO:0007669"/>
    <property type="project" value="UniProtKB-KW"/>
</dbReference>
<comment type="similarity">
    <text evidence="2">Belongs to the CONSTANS family.</text>
</comment>
<feature type="domain" description="CCT" evidence="11">
    <location>
        <begin position="361"/>
        <end position="403"/>
    </location>
</feature>
<proteinExistence type="inferred from homology"/>
<evidence type="ECO:0000256" key="5">
    <source>
        <dbReference type="ARBA" id="ARBA00022833"/>
    </source>
</evidence>
<feature type="compositionally biased region" description="Basic residues" evidence="9">
    <location>
        <begin position="85"/>
        <end position="97"/>
    </location>
</feature>
<keyword evidence="13" id="KW-1185">Reference proteome</keyword>
<evidence type="ECO:0000256" key="9">
    <source>
        <dbReference type="SAM" id="MobiDB-lite"/>
    </source>
</evidence>
<evidence type="ECO:0000313" key="12">
    <source>
        <dbReference type="EMBL" id="GMH01895.1"/>
    </source>
</evidence>
<evidence type="ECO:0000256" key="3">
    <source>
        <dbReference type="ARBA" id="ARBA00022723"/>
    </source>
</evidence>
<evidence type="ECO:0000256" key="6">
    <source>
        <dbReference type="ARBA" id="ARBA00023242"/>
    </source>
</evidence>
<dbReference type="AlphaFoldDB" id="A0AAD3S026"/>
<dbReference type="PROSITE" id="PS51017">
    <property type="entry name" value="CCT"/>
    <property type="match status" value="1"/>
</dbReference>
<sequence>MISDRKVANAVGGSTARPCDYCIRKRARWYCAADDAFLCQVCDASIHSANPLARRHQRVRLKTASLKRSAESYFIPAWHRGFTRRARTPRHGRRQPTHNKSEFHSAQNTAPVVPEAGTFDAKNGQRLLYCVPILDPFIGKLCTTPNDEDALASAIAGEAGDTVKSEACGQYTNSDSNWFDTDLADVEAFLVKGHKEETYGLEEQGLLDCACIDEENSVECGRVKGEEEEAAVACHVEEAEMEVIRAPLELSFNCDSPRTCEEEDPMAVGEHFMTGEREEVRVVEDDGDKRRIFLSLDYEAVSASWATQGLPWINGKRPKINPGDRWPYCPGTCGTDVHRQSDGDMGVFGGRLAPVRDGGEREARVSRYREKRRTRLFSKRIRYEVRKLNADNRPRMKGRFIKRPSTSSNGA</sequence>
<feature type="region of interest" description="Disordered" evidence="9">
    <location>
        <begin position="85"/>
        <end position="107"/>
    </location>
</feature>
<accession>A0AAD3S026</accession>
<evidence type="ECO:0000259" key="10">
    <source>
        <dbReference type="PROSITE" id="PS50119"/>
    </source>
</evidence>
<organism evidence="12 13">
    <name type="scientific">Nepenthes gracilis</name>
    <name type="common">Slender pitcher plant</name>
    <dbReference type="NCBI Taxonomy" id="150966"/>
    <lineage>
        <taxon>Eukaryota</taxon>
        <taxon>Viridiplantae</taxon>
        <taxon>Streptophyta</taxon>
        <taxon>Embryophyta</taxon>
        <taxon>Tracheophyta</taxon>
        <taxon>Spermatophyta</taxon>
        <taxon>Magnoliopsida</taxon>
        <taxon>eudicotyledons</taxon>
        <taxon>Gunneridae</taxon>
        <taxon>Pentapetalae</taxon>
        <taxon>Caryophyllales</taxon>
        <taxon>Nepenthaceae</taxon>
        <taxon>Nepenthes</taxon>
    </lineage>
</organism>
<dbReference type="InterPro" id="IPR010402">
    <property type="entry name" value="CCT_domain"/>
</dbReference>
<dbReference type="Pfam" id="PF00643">
    <property type="entry name" value="zf-B_box"/>
    <property type="match status" value="1"/>
</dbReference>
<evidence type="ECO:0000256" key="1">
    <source>
        <dbReference type="ARBA" id="ARBA00004123"/>
    </source>
</evidence>
<keyword evidence="3" id="KW-0479">Metal-binding</keyword>
<dbReference type="InterPro" id="IPR000315">
    <property type="entry name" value="Znf_B-box"/>
</dbReference>
<evidence type="ECO:0000259" key="11">
    <source>
        <dbReference type="PROSITE" id="PS51017"/>
    </source>
</evidence>
<dbReference type="EMBL" id="BSYO01000003">
    <property type="protein sequence ID" value="GMH01895.1"/>
    <property type="molecule type" value="Genomic_DNA"/>
</dbReference>
<evidence type="ECO:0000313" key="13">
    <source>
        <dbReference type="Proteomes" id="UP001279734"/>
    </source>
</evidence>
<dbReference type="PROSITE" id="PS50119">
    <property type="entry name" value="ZF_BBOX"/>
    <property type="match status" value="1"/>
</dbReference>
<name>A0AAD3S026_NEPGR</name>